<gene>
    <name evidence="1" type="ORF">LCGC14_1801200</name>
</gene>
<proteinExistence type="predicted"/>
<sequence length="80" mass="9196">MWVSMVYGKFSRGRGQTERIEPMAKYYVEYSLGGVKSRLKNESETLYFDSIKDAWLGLFGSLYTANKSLDEVEAVEIKEV</sequence>
<reference evidence="1" key="1">
    <citation type="journal article" date="2015" name="Nature">
        <title>Complex archaea that bridge the gap between prokaryotes and eukaryotes.</title>
        <authorList>
            <person name="Spang A."/>
            <person name="Saw J.H."/>
            <person name="Jorgensen S.L."/>
            <person name="Zaremba-Niedzwiedzka K."/>
            <person name="Martijn J."/>
            <person name="Lind A.E."/>
            <person name="van Eijk R."/>
            <person name="Schleper C."/>
            <person name="Guy L."/>
            <person name="Ettema T.J."/>
        </authorList>
    </citation>
    <scope>NUCLEOTIDE SEQUENCE</scope>
</reference>
<name>A0A0F9JPA8_9ZZZZ</name>
<comment type="caution">
    <text evidence="1">The sequence shown here is derived from an EMBL/GenBank/DDBJ whole genome shotgun (WGS) entry which is preliminary data.</text>
</comment>
<dbReference type="EMBL" id="LAZR01017357">
    <property type="protein sequence ID" value="KKM00763.1"/>
    <property type="molecule type" value="Genomic_DNA"/>
</dbReference>
<dbReference type="AlphaFoldDB" id="A0A0F9JPA8"/>
<protein>
    <submittedName>
        <fullName evidence="1">Uncharacterized protein</fullName>
    </submittedName>
</protein>
<organism evidence="1">
    <name type="scientific">marine sediment metagenome</name>
    <dbReference type="NCBI Taxonomy" id="412755"/>
    <lineage>
        <taxon>unclassified sequences</taxon>
        <taxon>metagenomes</taxon>
        <taxon>ecological metagenomes</taxon>
    </lineage>
</organism>
<accession>A0A0F9JPA8</accession>
<evidence type="ECO:0000313" key="1">
    <source>
        <dbReference type="EMBL" id="KKM00763.1"/>
    </source>
</evidence>